<dbReference type="SMART" id="SM00302">
    <property type="entry name" value="GED"/>
    <property type="match status" value="1"/>
</dbReference>
<dbReference type="EC" id="3.6.5.5" evidence="2"/>
<keyword evidence="8" id="KW-0378">Hydrolase</keyword>
<evidence type="ECO:0000259" key="15">
    <source>
        <dbReference type="PROSITE" id="PS51388"/>
    </source>
</evidence>
<dbReference type="GO" id="GO:0008017">
    <property type="term" value="F:microtubule binding"/>
    <property type="evidence" value="ECO:0007669"/>
    <property type="project" value="TreeGrafter"/>
</dbReference>
<feature type="domain" description="PH" evidence="14">
    <location>
        <begin position="512"/>
        <end position="617"/>
    </location>
</feature>
<dbReference type="GO" id="GO:0005737">
    <property type="term" value="C:cytoplasm"/>
    <property type="evidence" value="ECO:0007669"/>
    <property type="project" value="UniProtKB-SubCell"/>
</dbReference>
<dbReference type="SMART" id="SM00053">
    <property type="entry name" value="DYNc"/>
    <property type="match status" value="1"/>
</dbReference>
<evidence type="ECO:0000256" key="6">
    <source>
        <dbReference type="ARBA" id="ARBA00022701"/>
    </source>
</evidence>
<feature type="compositionally biased region" description="Low complexity" evidence="13">
    <location>
        <begin position="756"/>
        <end position="776"/>
    </location>
</feature>
<evidence type="ECO:0000259" key="14">
    <source>
        <dbReference type="PROSITE" id="PS50003"/>
    </source>
</evidence>
<dbReference type="InterPro" id="IPR022812">
    <property type="entry name" value="Dynamin"/>
</dbReference>
<keyword evidence="10" id="KW-0505">Motor protein</keyword>
<dbReference type="InterPro" id="IPR001849">
    <property type="entry name" value="PH_domain"/>
</dbReference>
<dbReference type="Gene3D" id="1.20.120.1240">
    <property type="entry name" value="Dynamin, middle domain"/>
    <property type="match status" value="1"/>
</dbReference>
<dbReference type="InterPro" id="IPR001401">
    <property type="entry name" value="Dynamin_GTPase"/>
</dbReference>
<evidence type="ECO:0000256" key="2">
    <source>
        <dbReference type="ARBA" id="ARBA00011980"/>
    </source>
</evidence>
<dbReference type="SUPFAM" id="SSF52540">
    <property type="entry name" value="P-loop containing nucleoside triphosphate hydrolases"/>
    <property type="match status" value="1"/>
</dbReference>
<dbReference type="PROSITE" id="PS51388">
    <property type="entry name" value="GED"/>
    <property type="match status" value="1"/>
</dbReference>
<proteinExistence type="inferred from homology"/>
<dbReference type="Gene3D" id="3.40.50.300">
    <property type="entry name" value="P-loop containing nucleotide triphosphate hydrolases"/>
    <property type="match status" value="1"/>
</dbReference>
<evidence type="ECO:0000259" key="16">
    <source>
        <dbReference type="PROSITE" id="PS51718"/>
    </source>
</evidence>
<feature type="domain" description="Dynamin-type G" evidence="16">
    <location>
        <begin position="28"/>
        <end position="294"/>
    </location>
</feature>
<evidence type="ECO:0000256" key="7">
    <source>
        <dbReference type="ARBA" id="ARBA00022741"/>
    </source>
</evidence>
<feature type="domain" description="GED" evidence="15">
    <location>
        <begin position="641"/>
        <end position="728"/>
    </location>
</feature>
<dbReference type="GO" id="GO:0005886">
    <property type="term" value="C:plasma membrane"/>
    <property type="evidence" value="ECO:0007669"/>
    <property type="project" value="TreeGrafter"/>
</dbReference>
<feature type="region of interest" description="Disordered" evidence="13">
    <location>
        <begin position="739"/>
        <end position="814"/>
    </location>
</feature>
<dbReference type="AlphaFoldDB" id="A0A8C5AQF2"/>
<dbReference type="InterPro" id="IPR030381">
    <property type="entry name" value="G_DYNAMIN_dom"/>
</dbReference>
<protein>
    <recommendedName>
        <fullName evidence="3">Interferon-induced GTP-binding protein Mx</fullName>
        <ecNumber evidence="2">3.6.5.5</ecNumber>
    </recommendedName>
    <alternativeName>
        <fullName evidence="11">Interferon-inducible Mx protein</fullName>
    </alternativeName>
</protein>
<dbReference type="InterPro" id="IPR045063">
    <property type="entry name" value="Dynamin_N"/>
</dbReference>
<reference evidence="17" key="1">
    <citation type="submission" date="2025-08" db="UniProtKB">
        <authorList>
            <consortium name="Ensembl"/>
        </authorList>
    </citation>
    <scope>IDENTIFICATION</scope>
</reference>
<dbReference type="InterPro" id="IPR027417">
    <property type="entry name" value="P-loop_NTPase"/>
</dbReference>
<dbReference type="PROSITE" id="PS51718">
    <property type="entry name" value="G_DYNAMIN_2"/>
    <property type="match status" value="1"/>
</dbReference>
<evidence type="ECO:0000256" key="8">
    <source>
        <dbReference type="ARBA" id="ARBA00022801"/>
    </source>
</evidence>
<evidence type="ECO:0000256" key="12">
    <source>
        <dbReference type="RuleBase" id="RU003932"/>
    </source>
</evidence>
<dbReference type="CDD" id="cd08771">
    <property type="entry name" value="DLP_1"/>
    <property type="match status" value="1"/>
</dbReference>
<dbReference type="PANTHER" id="PTHR11566:SF23">
    <property type="entry name" value="DYNAMIN-2"/>
    <property type="match status" value="1"/>
</dbReference>
<dbReference type="InterPro" id="IPR011993">
    <property type="entry name" value="PH-like_dom_sf"/>
</dbReference>
<dbReference type="Pfam" id="PF01031">
    <property type="entry name" value="Dynamin_M"/>
    <property type="match status" value="1"/>
</dbReference>
<dbReference type="Proteomes" id="UP000694546">
    <property type="component" value="Chromosome 3"/>
</dbReference>
<dbReference type="Ensembl" id="ENSGMOT00000049063.1">
    <property type="protein sequence ID" value="ENSGMOP00000035235.1"/>
    <property type="gene ID" value="ENSGMOG00000010647.2"/>
</dbReference>
<dbReference type="Pfam" id="PF02212">
    <property type="entry name" value="GED"/>
    <property type="match status" value="1"/>
</dbReference>
<dbReference type="GO" id="GO:0005874">
    <property type="term" value="C:microtubule"/>
    <property type="evidence" value="ECO:0007669"/>
    <property type="project" value="UniProtKB-KW"/>
</dbReference>
<dbReference type="GO" id="GO:0016185">
    <property type="term" value="P:synaptic vesicle budding from presynaptic endocytic zone membrane"/>
    <property type="evidence" value="ECO:0007669"/>
    <property type="project" value="TreeGrafter"/>
</dbReference>
<accession>A0A8C5AQF2</accession>
<dbReference type="CDD" id="cd01256">
    <property type="entry name" value="PH_dynamin"/>
    <property type="match status" value="1"/>
</dbReference>
<dbReference type="InterPro" id="IPR003130">
    <property type="entry name" value="GED"/>
</dbReference>
<dbReference type="GeneTree" id="ENSGT00940000155764"/>
<evidence type="ECO:0000256" key="11">
    <source>
        <dbReference type="ARBA" id="ARBA00031810"/>
    </source>
</evidence>
<organism evidence="17 18">
    <name type="scientific">Gadus morhua</name>
    <name type="common">Atlantic cod</name>
    <dbReference type="NCBI Taxonomy" id="8049"/>
    <lineage>
        <taxon>Eukaryota</taxon>
        <taxon>Metazoa</taxon>
        <taxon>Chordata</taxon>
        <taxon>Craniata</taxon>
        <taxon>Vertebrata</taxon>
        <taxon>Euteleostomi</taxon>
        <taxon>Actinopterygii</taxon>
        <taxon>Neopterygii</taxon>
        <taxon>Teleostei</taxon>
        <taxon>Neoteleostei</taxon>
        <taxon>Acanthomorphata</taxon>
        <taxon>Zeiogadaria</taxon>
        <taxon>Gadariae</taxon>
        <taxon>Gadiformes</taxon>
        <taxon>Gadoidei</taxon>
        <taxon>Gadidae</taxon>
        <taxon>Gadus</taxon>
    </lineage>
</organism>
<evidence type="ECO:0000256" key="10">
    <source>
        <dbReference type="ARBA" id="ARBA00023175"/>
    </source>
</evidence>
<dbReference type="PROSITE" id="PS50003">
    <property type="entry name" value="PH_DOMAIN"/>
    <property type="match status" value="1"/>
</dbReference>
<evidence type="ECO:0000313" key="17">
    <source>
        <dbReference type="Ensembl" id="ENSGMOP00000035235.1"/>
    </source>
</evidence>
<sequence length="814" mass="91922">MGNRGMEDLIPLINKLQDAFSSIGQSCNLDLPQIAVVGGQSAGKSSVLENFVGRDFLPRGSGIVTRRPLVLQLINSKSEHAEFLHCKSRKFVDFEEVRAEIEAETDRITGSNKGISPVPINLCVYSPNVLNLTLIDLPGMTKVAVGDQPVDIEHQIRDMLLQFITKESCLILAVTPANMDLANSDALKIAKEVDPQGLRTIGVITKLDLMDEGTDARDILENKLLPLRRGYIGVVNRSQKDIDGRKDISAALAAERKFFLSHPAYRHIAEHMGTPHLQKTLNQQLTNHIRDTLPALRSKMQSQLLSLEKEVEEHKSFRPDDPNRKTKALLQMVQQFGVDFEKCIEGSGDQVDTSNLSGGAKINRIFHERFPYELVRMEFDEKELRKEISYAIKNIHGVRTGLFTPDLAFEAIVKKQIIKLKGPCLKCIDLVIQELINTFRQCTDKLTSYPRLREETERIVTTHVRDRESKTKDQVLLLIDIELSYINTNHEDFIGFAKWTCQLSISCPLCAQVIRRGWLTINISIMKGGSKDYWFVLTAESLSWYKDEEEKEKKYMLPLDNLNLRDVEKGFMSSKHVFAIFNTEQRNVYKDLRQIELGCDTQEDVDSWKASLLRAGVHPEKSQTMTSGDSVSMDPQLERQVETIRNLVDSYIGIVNKSIRDFMPKTIMHLMINSNFIHAELLAYLYEDQNSLMEESPEQAQRRDEMLKMYQALKEALVIIGDISTSTISAPLPPPVNNDWLGASRRGPTPPPQPVPCVRGPVHPLQTGPPGGLRTTRGPRRCPEDALPARPHPPRHSRVRVAGWPQAEAQHTGP</sequence>
<dbReference type="GO" id="GO:0005525">
    <property type="term" value="F:GTP binding"/>
    <property type="evidence" value="ECO:0007669"/>
    <property type="project" value="UniProtKB-KW"/>
</dbReference>
<dbReference type="Pfam" id="PF00350">
    <property type="entry name" value="Dynamin_N"/>
    <property type="match status" value="1"/>
</dbReference>
<dbReference type="SMART" id="SM00233">
    <property type="entry name" value="PH"/>
    <property type="match status" value="1"/>
</dbReference>
<dbReference type="GO" id="GO:0003924">
    <property type="term" value="F:GTPase activity"/>
    <property type="evidence" value="ECO:0007669"/>
    <property type="project" value="InterPro"/>
</dbReference>
<dbReference type="InterPro" id="IPR020850">
    <property type="entry name" value="GED_dom"/>
</dbReference>
<dbReference type="InterPro" id="IPR000375">
    <property type="entry name" value="Dynamin_stalk"/>
</dbReference>
<evidence type="ECO:0000256" key="4">
    <source>
        <dbReference type="ARBA" id="ARBA00022490"/>
    </source>
</evidence>
<dbReference type="Gene3D" id="2.30.29.30">
    <property type="entry name" value="Pleckstrin-homology domain (PH domain)/Phosphotyrosine-binding domain (PTB)"/>
    <property type="match status" value="1"/>
</dbReference>
<keyword evidence="18" id="KW-1185">Reference proteome</keyword>
<dbReference type="InterPro" id="IPR019762">
    <property type="entry name" value="Dynamin_GTPase_CS"/>
</dbReference>
<evidence type="ECO:0000256" key="13">
    <source>
        <dbReference type="SAM" id="MobiDB-lite"/>
    </source>
</evidence>
<dbReference type="PROSITE" id="PS00410">
    <property type="entry name" value="G_DYNAMIN_1"/>
    <property type="match status" value="1"/>
</dbReference>
<comment type="similarity">
    <text evidence="12">Belongs to the TRAFAC class dynamin-like GTPase superfamily. Dynamin/Fzo/YdjA family.</text>
</comment>
<keyword evidence="7 12" id="KW-0547">Nucleotide-binding</keyword>
<keyword evidence="5" id="KW-0254">Endocytosis</keyword>
<comment type="subcellular location">
    <subcellularLocation>
        <location evidence="1">Cytoplasm</location>
    </subcellularLocation>
</comment>
<keyword evidence="6" id="KW-0493">Microtubule</keyword>
<dbReference type="GO" id="GO:0098793">
    <property type="term" value="C:presynapse"/>
    <property type="evidence" value="ECO:0007669"/>
    <property type="project" value="GOC"/>
</dbReference>
<evidence type="ECO:0000313" key="18">
    <source>
        <dbReference type="Proteomes" id="UP000694546"/>
    </source>
</evidence>
<dbReference type="SUPFAM" id="SSF50729">
    <property type="entry name" value="PH domain-like"/>
    <property type="match status" value="1"/>
</dbReference>
<evidence type="ECO:0000256" key="5">
    <source>
        <dbReference type="ARBA" id="ARBA00022583"/>
    </source>
</evidence>
<keyword evidence="4" id="KW-0963">Cytoplasm</keyword>
<gene>
    <name evidence="17" type="primary">LOC115539900</name>
</gene>
<keyword evidence="9 12" id="KW-0342">GTP-binding</keyword>
<reference evidence="17" key="2">
    <citation type="submission" date="2025-09" db="UniProtKB">
        <authorList>
            <consortium name="Ensembl"/>
        </authorList>
    </citation>
    <scope>IDENTIFICATION</scope>
</reference>
<name>A0A8C5AQF2_GADMO</name>
<dbReference type="Pfam" id="PF00169">
    <property type="entry name" value="PH"/>
    <property type="match status" value="1"/>
</dbReference>
<dbReference type="GO" id="GO:0031623">
    <property type="term" value="P:receptor internalization"/>
    <property type="evidence" value="ECO:0007669"/>
    <property type="project" value="TreeGrafter"/>
</dbReference>
<dbReference type="PRINTS" id="PR00195">
    <property type="entry name" value="DYNAMIN"/>
</dbReference>
<evidence type="ECO:0000256" key="1">
    <source>
        <dbReference type="ARBA" id="ARBA00004496"/>
    </source>
</evidence>
<evidence type="ECO:0000256" key="9">
    <source>
        <dbReference type="ARBA" id="ARBA00023134"/>
    </source>
</evidence>
<dbReference type="PANTHER" id="PTHR11566">
    <property type="entry name" value="DYNAMIN"/>
    <property type="match status" value="1"/>
</dbReference>
<evidence type="ECO:0000256" key="3">
    <source>
        <dbReference type="ARBA" id="ARBA00015210"/>
    </source>
</evidence>